<keyword evidence="2" id="KW-1185">Reference proteome</keyword>
<reference evidence="1 2" key="1">
    <citation type="submission" date="2014-10" db="EMBL/GenBank/DDBJ databases">
        <title>Draft genome of the hookworm Ancylostoma caninum.</title>
        <authorList>
            <person name="Mitreva M."/>
        </authorList>
    </citation>
    <scope>NUCLEOTIDE SEQUENCE [LARGE SCALE GENOMIC DNA]</scope>
    <source>
        <strain evidence="1 2">Baltimore</strain>
    </source>
</reference>
<evidence type="ECO:0000313" key="2">
    <source>
        <dbReference type="Proteomes" id="UP000252519"/>
    </source>
</evidence>
<dbReference type="Proteomes" id="UP000252519">
    <property type="component" value="Unassembled WGS sequence"/>
</dbReference>
<proteinExistence type="predicted"/>
<gene>
    <name evidence="1" type="ORF">ANCCAN_25724</name>
</gene>
<comment type="caution">
    <text evidence="1">The sequence shown here is derived from an EMBL/GenBank/DDBJ whole genome shotgun (WGS) entry which is preliminary data.</text>
</comment>
<evidence type="ECO:0000313" key="1">
    <source>
        <dbReference type="EMBL" id="RCN28532.1"/>
    </source>
</evidence>
<name>A0A368F8Y9_ANCCA</name>
<protein>
    <submittedName>
        <fullName evidence="1">Uncharacterized protein</fullName>
    </submittedName>
</protein>
<organism evidence="1 2">
    <name type="scientific">Ancylostoma caninum</name>
    <name type="common">Dog hookworm</name>
    <dbReference type="NCBI Taxonomy" id="29170"/>
    <lineage>
        <taxon>Eukaryota</taxon>
        <taxon>Metazoa</taxon>
        <taxon>Ecdysozoa</taxon>
        <taxon>Nematoda</taxon>
        <taxon>Chromadorea</taxon>
        <taxon>Rhabditida</taxon>
        <taxon>Rhabditina</taxon>
        <taxon>Rhabditomorpha</taxon>
        <taxon>Strongyloidea</taxon>
        <taxon>Ancylostomatidae</taxon>
        <taxon>Ancylostomatinae</taxon>
        <taxon>Ancylostoma</taxon>
    </lineage>
</organism>
<dbReference type="EMBL" id="JOJR01002525">
    <property type="protein sequence ID" value="RCN28532.1"/>
    <property type="molecule type" value="Genomic_DNA"/>
</dbReference>
<dbReference type="AlphaFoldDB" id="A0A368F8Y9"/>
<accession>A0A368F8Y9</accession>
<sequence length="26" mass="2935">MQPQFQNALLTFYSSSTVLDLLETST</sequence>